<comment type="similarity">
    <text evidence="1 3">Belongs to the short-chain dehydrogenases/reductases (SDR) family.</text>
</comment>
<dbReference type="PRINTS" id="PR00081">
    <property type="entry name" value="GDHRDH"/>
</dbReference>
<organism evidence="4">
    <name type="scientific">uncultured Acidimicrobiales bacterium</name>
    <dbReference type="NCBI Taxonomy" id="310071"/>
    <lineage>
        <taxon>Bacteria</taxon>
        <taxon>Bacillati</taxon>
        <taxon>Actinomycetota</taxon>
        <taxon>Acidimicrobiia</taxon>
        <taxon>Acidimicrobiales</taxon>
        <taxon>environmental samples</taxon>
    </lineage>
</organism>
<dbReference type="AlphaFoldDB" id="A0A6J4HNU7"/>
<protein>
    <submittedName>
        <fullName evidence="4">Short-chain dehydrogenase/reductase SDR</fullName>
    </submittedName>
</protein>
<dbReference type="PROSITE" id="PS00061">
    <property type="entry name" value="ADH_SHORT"/>
    <property type="match status" value="1"/>
</dbReference>
<accession>A0A6J4HNU7</accession>
<dbReference type="PANTHER" id="PTHR44196:SF1">
    <property type="entry name" value="DEHYDROGENASE_REDUCTASE SDR FAMILY MEMBER 7B"/>
    <property type="match status" value="1"/>
</dbReference>
<dbReference type="PRINTS" id="PR00080">
    <property type="entry name" value="SDRFAMILY"/>
</dbReference>
<dbReference type="SUPFAM" id="SSF51735">
    <property type="entry name" value="NAD(P)-binding Rossmann-fold domains"/>
    <property type="match status" value="1"/>
</dbReference>
<gene>
    <name evidence="4" type="ORF">AVDCRST_MAG20-1029</name>
</gene>
<sequence>MPILDSNTIVTGASGGIGRAVALELAAAGAHVIAVARTESKLDELVEEADGTITAFAADLSDQDERERLAASVGPVDVLVNNAGLAWLGDVVDIPADDLQAVVALNLLAPIDLTRRLLPGMIERRSGHVVNIGSILGYASLPPLVVYSATKAGIGAFTDGLRREVTGTGVDVTLITPGAVNRTGAIDAAGGADDGAPLSVAFEWTGVSPERVAAAVRDALEHPGWPGFRSFSVPRTVGLSRAAASPVGGFVMDGGLSLVRRLAGRLH</sequence>
<reference evidence="4" key="1">
    <citation type="submission" date="2020-02" db="EMBL/GenBank/DDBJ databases">
        <authorList>
            <person name="Meier V. D."/>
        </authorList>
    </citation>
    <scope>NUCLEOTIDE SEQUENCE</scope>
    <source>
        <strain evidence="4">AVDCRST_MAG20</strain>
    </source>
</reference>
<keyword evidence="2" id="KW-0560">Oxidoreductase</keyword>
<evidence type="ECO:0000256" key="3">
    <source>
        <dbReference type="RuleBase" id="RU000363"/>
    </source>
</evidence>
<dbReference type="GO" id="GO:0016020">
    <property type="term" value="C:membrane"/>
    <property type="evidence" value="ECO:0007669"/>
    <property type="project" value="TreeGrafter"/>
</dbReference>
<dbReference type="InterPro" id="IPR020904">
    <property type="entry name" value="Sc_DH/Rdtase_CS"/>
</dbReference>
<dbReference type="Gene3D" id="3.40.50.720">
    <property type="entry name" value="NAD(P)-binding Rossmann-like Domain"/>
    <property type="match status" value="1"/>
</dbReference>
<dbReference type="EMBL" id="CADCSY010000043">
    <property type="protein sequence ID" value="CAA9227771.1"/>
    <property type="molecule type" value="Genomic_DNA"/>
</dbReference>
<evidence type="ECO:0000256" key="2">
    <source>
        <dbReference type="ARBA" id="ARBA00023002"/>
    </source>
</evidence>
<name>A0A6J4HNU7_9ACTN</name>
<dbReference type="InterPro" id="IPR036291">
    <property type="entry name" value="NAD(P)-bd_dom_sf"/>
</dbReference>
<dbReference type="Pfam" id="PF00106">
    <property type="entry name" value="adh_short"/>
    <property type="match status" value="1"/>
</dbReference>
<dbReference type="InterPro" id="IPR002347">
    <property type="entry name" value="SDR_fam"/>
</dbReference>
<proteinExistence type="inferred from homology"/>
<dbReference type="CDD" id="cd05233">
    <property type="entry name" value="SDR_c"/>
    <property type="match status" value="1"/>
</dbReference>
<evidence type="ECO:0000256" key="1">
    <source>
        <dbReference type="ARBA" id="ARBA00006484"/>
    </source>
</evidence>
<dbReference type="PANTHER" id="PTHR44196">
    <property type="entry name" value="DEHYDROGENASE/REDUCTASE SDR FAMILY MEMBER 7B"/>
    <property type="match status" value="1"/>
</dbReference>
<dbReference type="GO" id="GO:0016491">
    <property type="term" value="F:oxidoreductase activity"/>
    <property type="evidence" value="ECO:0007669"/>
    <property type="project" value="UniProtKB-KW"/>
</dbReference>
<evidence type="ECO:0000313" key="4">
    <source>
        <dbReference type="EMBL" id="CAA9227771.1"/>
    </source>
</evidence>